<evidence type="ECO:0000256" key="2">
    <source>
        <dbReference type="SAM" id="MobiDB-lite"/>
    </source>
</evidence>
<dbReference type="InterPro" id="IPR001330">
    <property type="entry name" value="Prenyltrans"/>
</dbReference>
<keyword evidence="1" id="KW-0677">Repeat</keyword>
<keyword evidence="5" id="KW-1185">Reference proteome</keyword>
<feature type="compositionally biased region" description="Polar residues" evidence="2">
    <location>
        <begin position="52"/>
        <end position="61"/>
    </location>
</feature>
<gene>
    <name evidence="4" type="ORF">PENSUB_2814</name>
</gene>
<dbReference type="AlphaFoldDB" id="A0A1Q5UH06"/>
<dbReference type="InterPro" id="IPR008930">
    <property type="entry name" value="Terpenoid_cyclase/PrenylTrfase"/>
</dbReference>
<organism evidence="4 5">
    <name type="scientific">Penicillium subrubescens</name>
    <dbReference type="NCBI Taxonomy" id="1316194"/>
    <lineage>
        <taxon>Eukaryota</taxon>
        <taxon>Fungi</taxon>
        <taxon>Dikarya</taxon>
        <taxon>Ascomycota</taxon>
        <taxon>Pezizomycotina</taxon>
        <taxon>Eurotiomycetes</taxon>
        <taxon>Eurotiomycetidae</taxon>
        <taxon>Eurotiales</taxon>
        <taxon>Aspergillaceae</taxon>
        <taxon>Penicillium</taxon>
    </lineage>
</organism>
<evidence type="ECO:0000259" key="3">
    <source>
        <dbReference type="Pfam" id="PF00432"/>
    </source>
</evidence>
<feature type="compositionally biased region" description="Basic and acidic residues" evidence="2">
    <location>
        <begin position="34"/>
        <end position="46"/>
    </location>
</feature>
<feature type="domain" description="Prenyltransferase alpha-alpha toroid" evidence="3">
    <location>
        <begin position="122"/>
        <end position="167"/>
    </location>
</feature>
<reference evidence="4 5" key="1">
    <citation type="submission" date="2016-10" db="EMBL/GenBank/DDBJ databases">
        <title>Genome sequence of the ascomycete fungus Penicillium subrubescens.</title>
        <authorList>
            <person name="De Vries R.P."/>
            <person name="Peng M."/>
            <person name="Dilokpimol A."/>
            <person name="Hilden K."/>
            <person name="Makela M.R."/>
            <person name="Grigoriev I."/>
            <person name="Riley R."/>
            <person name="Granchi Z."/>
        </authorList>
    </citation>
    <scope>NUCLEOTIDE SEQUENCE [LARGE SCALE GENOMIC DNA]</scope>
    <source>
        <strain evidence="4 5">CBS 132785</strain>
    </source>
</reference>
<proteinExistence type="predicted"/>
<evidence type="ECO:0000256" key="1">
    <source>
        <dbReference type="ARBA" id="ARBA00022737"/>
    </source>
</evidence>
<accession>A0A1Q5UH06</accession>
<dbReference type="STRING" id="1316194.A0A1Q5UH06"/>
<protein>
    <recommendedName>
        <fullName evidence="3">Prenyltransferase alpha-alpha toroid domain-containing protein</fullName>
    </recommendedName>
</protein>
<dbReference type="GO" id="GO:0003824">
    <property type="term" value="F:catalytic activity"/>
    <property type="evidence" value="ECO:0007669"/>
    <property type="project" value="InterPro"/>
</dbReference>
<dbReference type="SUPFAM" id="SSF48239">
    <property type="entry name" value="Terpenoid cyclases/Protein prenyltransferases"/>
    <property type="match status" value="1"/>
</dbReference>
<sequence>MPPIIAGRHKRKVRFPAANLPPAIISTPTTAQQRHTETKSPSDLKPGKSSKSKPITASGMASQEEPRPGIPALFTQPPPIRDPLVTETIQLQDATLNKCLTFLKGLHISQQGTLNASGVPALQRDGHAVFLFESLEEEYPAGFVAMDASRPWMVYWALAGLTLLGEDPTRFRER</sequence>
<dbReference type="EMBL" id="MNBE01000274">
    <property type="protein sequence ID" value="OKP11742.1"/>
    <property type="molecule type" value="Genomic_DNA"/>
</dbReference>
<dbReference type="Gene3D" id="1.50.10.20">
    <property type="match status" value="1"/>
</dbReference>
<dbReference type="Proteomes" id="UP000186955">
    <property type="component" value="Unassembled WGS sequence"/>
</dbReference>
<feature type="region of interest" description="Disordered" evidence="2">
    <location>
        <begin position="1"/>
        <end position="76"/>
    </location>
</feature>
<evidence type="ECO:0000313" key="4">
    <source>
        <dbReference type="EMBL" id="OKP11742.1"/>
    </source>
</evidence>
<name>A0A1Q5UH06_9EURO</name>
<evidence type="ECO:0000313" key="5">
    <source>
        <dbReference type="Proteomes" id="UP000186955"/>
    </source>
</evidence>
<dbReference type="Pfam" id="PF00432">
    <property type="entry name" value="Prenyltrans"/>
    <property type="match status" value="1"/>
</dbReference>
<comment type="caution">
    <text evidence="4">The sequence shown here is derived from an EMBL/GenBank/DDBJ whole genome shotgun (WGS) entry which is preliminary data.</text>
</comment>